<dbReference type="CDD" id="cd17393">
    <property type="entry name" value="MFS_MosC_like"/>
    <property type="match status" value="1"/>
</dbReference>
<dbReference type="Pfam" id="PF07690">
    <property type="entry name" value="MFS_1"/>
    <property type="match status" value="1"/>
</dbReference>
<feature type="transmembrane region" description="Helical" evidence="5">
    <location>
        <begin position="147"/>
        <end position="167"/>
    </location>
</feature>
<proteinExistence type="predicted"/>
<feature type="transmembrane region" description="Helical" evidence="5">
    <location>
        <begin position="251"/>
        <end position="268"/>
    </location>
</feature>
<feature type="transmembrane region" description="Helical" evidence="5">
    <location>
        <begin position="336"/>
        <end position="359"/>
    </location>
</feature>
<organism evidence="7">
    <name type="scientific">Rouxiella sp. WC2420</name>
    <dbReference type="NCBI Taxonomy" id="3234145"/>
    <lineage>
        <taxon>Bacteria</taxon>
        <taxon>Pseudomonadati</taxon>
        <taxon>Pseudomonadota</taxon>
        <taxon>Gammaproteobacteria</taxon>
        <taxon>Enterobacterales</taxon>
        <taxon>Yersiniaceae</taxon>
        <taxon>Rouxiella</taxon>
    </lineage>
</organism>
<dbReference type="InterPro" id="IPR036259">
    <property type="entry name" value="MFS_trans_sf"/>
</dbReference>
<keyword evidence="4 5" id="KW-0472">Membrane</keyword>
<dbReference type="InterPro" id="IPR020846">
    <property type="entry name" value="MFS_dom"/>
</dbReference>
<reference evidence="7" key="1">
    <citation type="submission" date="2024-07" db="EMBL/GenBank/DDBJ databases">
        <authorList>
            <person name="Biller S.J."/>
        </authorList>
    </citation>
    <scope>NUCLEOTIDE SEQUENCE</scope>
    <source>
        <strain evidence="7">WC2420</strain>
    </source>
</reference>
<evidence type="ECO:0000256" key="2">
    <source>
        <dbReference type="ARBA" id="ARBA00022692"/>
    </source>
</evidence>
<dbReference type="GO" id="GO:0022857">
    <property type="term" value="F:transmembrane transporter activity"/>
    <property type="evidence" value="ECO:0007669"/>
    <property type="project" value="InterPro"/>
</dbReference>
<dbReference type="PANTHER" id="PTHR23514:SF13">
    <property type="entry name" value="INNER MEMBRANE PROTEIN YBJJ"/>
    <property type="match status" value="1"/>
</dbReference>
<dbReference type="SUPFAM" id="SSF103473">
    <property type="entry name" value="MFS general substrate transporter"/>
    <property type="match status" value="1"/>
</dbReference>
<dbReference type="EMBL" id="CP165628">
    <property type="protein sequence ID" value="XDU73838.1"/>
    <property type="molecule type" value="Genomic_DNA"/>
</dbReference>
<evidence type="ECO:0000256" key="4">
    <source>
        <dbReference type="ARBA" id="ARBA00023136"/>
    </source>
</evidence>
<feature type="transmembrane region" description="Helical" evidence="5">
    <location>
        <begin position="85"/>
        <end position="104"/>
    </location>
</feature>
<dbReference type="InterPro" id="IPR011701">
    <property type="entry name" value="MFS"/>
</dbReference>
<dbReference type="InterPro" id="IPR051788">
    <property type="entry name" value="MFS_Transporter"/>
</dbReference>
<protein>
    <submittedName>
        <fullName evidence="7">MFS transporter</fullName>
    </submittedName>
</protein>
<evidence type="ECO:0000259" key="6">
    <source>
        <dbReference type="PROSITE" id="PS50850"/>
    </source>
</evidence>
<feature type="transmembrane region" description="Helical" evidence="5">
    <location>
        <begin position="26"/>
        <end position="45"/>
    </location>
</feature>
<dbReference type="FunFam" id="1.20.1250.20:FF:000438">
    <property type="entry name" value="Major facilitator transporter"/>
    <property type="match status" value="1"/>
</dbReference>
<feature type="transmembrane region" description="Helical" evidence="5">
    <location>
        <begin position="110"/>
        <end position="135"/>
    </location>
</feature>
<sequence>MPAESTIALVKPAARPGRAQQMSTRIIFLLSGFAMSAWAPLVPFVKTRLDISDGTLGLLLLCLGAGSTFSMPLTGMLTGKLGCKAVIILALVLICIDLPLLTLMDTTAGMALALLLFGVAMGMVDVAMNVHAVVVEKASGRAMMSGFHGFFSIGCILGALAVSGLLSLSFTPFIASLVVIAVTLITLFAVSRHLWQDTRSKQGDPMLVLPRGWVIFLGLLCFVMFMTEGAMLDWSALFLTSERAVSPHHAGMGYTLFAVAMTIGRLSGDKVVNYFGRFKVLFFGSLLACAGLLLSVAVDSLYAVAVGFVMVGFGASNLVPIMFSAAGNQKTMPANLAIASVTTLGYAGILAGPALVGFIAQVFSLSIALSFVAALMLLVTASARAVTR</sequence>
<feature type="transmembrane region" description="Helical" evidence="5">
    <location>
        <begin position="304"/>
        <end position="324"/>
    </location>
</feature>
<dbReference type="RefSeq" id="WP_369790141.1">
    <property type="nucleotide sequence ID" value="NZ_CP165628.1"/>
</dbReference>
<feature type="transmembrane region" description="Helical" evidence="5">
    <location>
        <begin position="365"/>
        <end position="386"/>
    </location>
</feature>
<keyword evidence="3 5" id="KW-1133">Transmembrane helix</keyword>
<evidence type="ECO:0000256" key="1">
    <source>
        <dbReference type="ARBA" id="ARBA00004141"/>
    </source>
</evidence>
<evidence type="ECO:0000313" key="7">
    <source>
        <dbReference type="EMBL" id="XDU73838.1"/>
    </source>
</evidence>
<evidence type="ECO:0000256" key="5">
    <source>
        <dbReference type="SAM" id="Phobius"/>
    </source>
</evidence>
<dbReference type="PANTHER" id="PTHR23514">
    <property type="entry name" value="BYPASS OF STOP CODON PROTEIN 6"/>
    <property type="match status" value="1"/>
</dbReference>
<keyword evidence="2 5" id="KW-0812">Transmembrane</keyword>
<feature type="domain" description="Major facilitator superfamily (MFS) profile" evidence="6">
    <location>
        <begin position="20"/>
        <end position="388"/>
    </location>
</feature>
<name>A0AB39VWG6_9GAMM</name>
<dbReference type="GO" id="GO:0016020">
    <property type="term" value="C:membrane"/>
    <property type="evidence" value="ECO:0007669"/>
    <property type="project" value="UniProtKB-SubCell"/>
</dbReference>
<feature type="transmembrane region" description="Helical" evidence="5">
    <location>
        <begin position="173"/>
        <end position="191"/>
    </location>
</feature>
<comment type="subcellular location">
    <subcellularLocation>
        <location evidence="1">Membrane</location>
        <topology evidence="1">Multi-pass membrane protein</topology>
    </subcellularLocation>
</comment>
<evidence type="ECO:0000256" key="3">
    <source>
        <dbReference type="ARBA" id="ARBA00022989"/>
    </source>
</evidence>
<feature type="transmembrane region" description="Helical" evidence="5">
    <location>
        <begin position="212"/>
        <end position="231"/>
    </location>
</feature>
<feature type="transmembrane region" description="Helical" evidence="5">
    <location>
        <begin position="280"/>
        <end position="298"/>
    </location>
</feature>
<dbReference type="Gene3D" id="1.20.1250.20">
    <property type="entry name" value="MFS general substrate transporter like domains"/>
    <property type="match status" value="2"/>
</dbReference>
<dbReference type="PROSITE" id="PS50850">
    <property type="entry name" value="MFS"/>
    <property type="match status" value="1"/>
</dbReference>
<feature type="transmembrane region" description="Helical" evidence="5">
    <location>
        <begin position="57"/>
        <end position="78"/>
    </location>
</feature>
<gene>
    <name evidence="7" type="ORF">AB3G37_07095</name>
</gene>
<accession>A0AB39VWG6</accession>
<dbReference type="AlphaFoldDB" id="A0AB39VWG6"/>